<feature type="compositionally biased region" description="Low complexity" evidence="1">
    <location>
        <begin position="173"/>
        <end position="187"/>
    </location>
</feature>
<evidence type="ECO:0000256" key="1">
    <source>
        <dbReference type="SAM" id="MobiDB-lite"/>
    </source>
</evidence>
<sequence>MPRTASRLPCRTPLCPYRDISPSRGEIECASHGVAFAAPPPPSVPAGTSPPQGGRSSVPRTASRLPCRTPLCPCRGISPSRGEIDFAVFDFPRQQTSHPQKRLLGTAIINPIPISPLEGEMPGRAEGGAVPQTRRFAGQRGVRRLKLGDMQARGRSHRQTQSPPLTPPPAPLPSAAARSGPSASSCADTSPTLNRPHGSTTESLPSGRKLIAFPLFLMPNP</sequence>
<feature type="compositionally biased region" description="Polar residues" evidence="1">
    <location>
        <begin position="188"/>
        <end position="204"/>
    </location>
</feature>
<keyword evidence="3" id="KW-1185">Reference proteome</keyword>
<dbReference type="AlphaFoldDB" id="A0A7W6J5V3"/>
<proteinExistence type="predicted"/>
<dbReference type="EMBL" id="JACIEZ010000002">
    <property type="protein sequence ID" value="MBB4064476.1"/>
    <property type="molecule type" value="Genomic_DNA"/>
</dbReference>
<feature type="region of interest" description="Disordered" evidence="1">
    <location>
        <begin position="34"/>
        <end position="62"/>
    </location>
</feature>
<organism evidence="2 3">
    <name type="scientific">Gellertiella hungarica</name>
    <dbReference type="NCBI Taxonomy" id="1572859"/>
    <lineage>
        <taxon>Bacteria</taxon>
        <taxon>Pseudomonadati</taxon>
        <taxon>Pseudomonadota</taxon>
        <taxon>Alphaproteobacteria</taxon>
        <taxon>Hyphomicrobiales</taxon>
        <taxon>Rhizobiaceae</taxon>
        <taxon>Gellertiella</taxon>
    </lineage>
</organism>
<accession>A0A7W6J5V3</accession>
<evidence type="ECO:0000313" key="3">
    <source>
        <dbReference type="Proteomes" id="UP000528286"/>
    </source>
</evidence>
<evidence type="ECO:0000313" key="2">
    <source>
        <dbReference type="EMBL" id="MBB4064476.1"/>
    </source>
</evidence>
<name>A0A7W6J5V3_9HYPH</name>
<protein>
    <submittedName>
        <fullName evidence="2">Uncharacterized protein</fullName>
    </submittedName>
</protein>
<comment type="caution">
    <text evidence="2">The sequence shown here is derived from an EMBL/GenBank/DDBJ whole genome shotgun (WGS) entry which is preliminary data.</text>
</comment>
<dbReference type="Proteomes" id="UP000528286">
    <property type="component" value="Unassembled WGS sequence"/>
</dbReference>
<reference evidence="2 3" key="1">
    <citation type="submission" date="2020-08" db="EMBL/GenBank/DDBJ databases">
        <title>Genomic Encyclopedia of Type Strains, Phase IV (KMG-IV): sequencing the most valuable type-strain genomes for metagenomic binning, comparative biology and taxonomic classification.</title>
        <authorList>
            <person name="Goeker M."/>
        </authorList>
    </citation>
    <scope>NUCLEOTIDE SEQUENCE [LARGE SCALE GENOMIC DNA]</scope>
    <source>
        <strain evidence="2 3">DSM 29853</strain>
    </source>
</reference>
<gene>
    <name evidence="2" type="ORF">GGR23_001653</name>
</gene>
<feature type="region of interest" description="Disordered" evidence="1">
    <location>
        <begin position="119"/>
        <end position="210"/>
    </location>
</feature>